<feature type="region of interest" description="Disordered" evidence="1">
    <location>
        <begin position="630"/>
        <end position="661"/>
    </location>
</feature>
<feature type="compositionally biased region" description="Low complexity" evidence="1">
    <location>
        <begin position="353"/>
        <end position="373"/>
    </location>
</feature>
<name>A0AAD3DTX7_9CHLO</name>
<protein>
    <submittedName>
        <fullName evidence="2">Uncharacterized protein</fullName>
    </submittedName>
</protein>
<feature type="non-terminal residue" evidence="2">
    <location>
        <position position="1077"/>
    </location>
</feature>
<feature type="region of interest" description="Disordered" evidence="1">
    <location>
        <begin position="404"/>
        <end position="514"/>
    </location>
</feature>
<dbReference type="AlphaFoldDB" id="A0AAD3DTX7"/>
<feature type="region of interest" description="Disordered" evidence="1">
    <location>
        <begin position="230"/>
        <end position="271"/>
    </location>
</feature>
<sequence length="1077" mass="108101">MLSLVESLVSVVEHSLVWEPAQPVSAAFALILQAVGAGHGTSRSSVVDVLAESAAVAIIRQFACFPQDVVPEVVLEELVQWSAWGSLPASSFCAAGGPQQRSQFSFQSPSAGIGGSGGNAGAHGDTLRGGSAAAGAGGSFHRRAVSLGSAGNVGHGGLMGFGMSRVVPLDVMVVFVALVGSGSLEERAHAAFWTLDRDGAGYLTLAQLLRLSGLLAAVAAAGRLLLRLPPLPRPKQPGLPPPQLQRSEGTDGGIAGGSASGAVGTGDSGDPRVGRAMLDAALERAFWEHCLPGDSQRGLQARLTADRLALVVQSVATHLTMAVVQHATTGTALAVHPHDAPASATRHGPQPQPQQQQPQLRGDSAGATSAAGAEGGKVAAAIGSLHSRHSSGGAGSNTAATSQVLAGSNSRHHVSHGPTAHAHGHGHIQVHLKHHLHGNTHHHLQNHSQHRHQRQNSASAASAGPEDCCELPRALGNSGASVFSQQEQQQQEQARQEQAQPNSSPNNNNDTLQEPSLSFAIDLPPLPQPPSHQHLQQPVDAFLVPAGAMTGSAGGGPVPSTAFAVTTTPAGYHYPHAGRVLEAIPGSAGGSQEQQMPSGWSTMAGPYSVASAVATGASWLLSWPAALLASRQQPPEQEQQPHLHPADGTHQGQEKDALVGRPVRGPGLLWGLATSVGGALLGFGTRQPPQQPLLPGLQEQQQQRAHVEVAVAADAACAAGEGGGLAPAAVAASDKARDSNTATAHSQQGSRTAIAAGSAAEERAAVLGSSNSYAFFNPVVGAEVGFESAAARAAAAEGGGGGGSGEDQPKEQVGGAASAAASAERVSPVFGANSAPDLARGSPASIVAGGVTSGGAAEATGDGSSKGGVVTHGSAQGTEGGGGASSSAFTRSITGLTQGLKRWRRMSTAVNIAGGHDSSNVSGQNVRQDDGRTTGRGNGNGSSVSVELSPAPEGLMDRGGTNRGLSSAFMIAGRTTPTLYSLAASATAASAVAGGNGGGYGGAATGGSGGDASGQPPHQQQQQPSLLQQYSSNVTGSDDQQRTLHATHNHLHGWQNLEEAAARAEAAAKAEAAAVAS</sequence>
<feature type="compositionally biased region" description="Low complexity" evidence="1">
    <location>
        <begin position="1013"/>
        <end position="1026"/>
    </location>
</feature>
<comment type="caution">
    <text evidence="2">The sequence shown here is derived from an EMBL/GenBank/DDBJ whole genome shotgun (WGS) entry which is preliminary data.</text>
</comment>
<feature type="region of interest" description="Disordered" evidence="1">
    <location>
        <begin position="795"/>
        <end position="820"/>
    </location>
</feature>
<feature type="compositionally biased region" description="Basic and acidic residues" evidence="1">
    <location>
        <begin position="639"/>
        <end position="658"/>
    </location>
</feature>
<feature type="compositionally biased region" description="Polar residues" evidence="1">
    <location>
        <begin position="917"/>
        <end position="926"/>
    </location>
</feature>
<feature type="compositionally biased region" description="Low complexity" evidence="1">
    <location>
        <begin position="485"/>
        <end position="509"/>
    </location>
</feature>
<organism evidence="2 3">
    <name type="scientific">Astrephomene gubernaculifera</name>
    <dbReference type="NCBI Taxonomy" id="47775"/>
    <lineage>
        <taxon>Eukaryota</taxon>
        <taxon>Viridiplantae</taxon>
        <taxon>Chlorophyta</taxon>
        <taxon>core chlorophytes</taxon>
        <taxon>Chlorophyceae</taxon>
        <taxon>CS clade</taxon>
        <taxon>Chlamydomonadales</taxon>
        <taxon>Astrephomenaceae</taxon>
        <taxon>Astrephomene</taxon>
    </lineage>
</organism>
<evidence type="ECO:0000313" key="2">
    <source>
        <dbReference type="EMBL" id="GFR46587.1"/>
    </source>
</evidence>
<proteinExistence type="predicted"/>
<feature type="region of interest" description="Disordered" evidence="1">
    <location>
        <begin position="853"/>
        <end position="890"/>
    </location>
</feature>
<feature type="compositionally biased region" description="Polar residues" evidence="1">
    <location>
        <begin position="739"/>
        <end position="748"/>
    </location>
</feature>
<feature type="compositionally biased region" description="Basic residues" evidence="1">
    <location>
        <begin position="422"/>
        <end position="454"/>
    </location>
</feature>
<evidence type="ECO:0000256" key="1">
    <source>
        <dbReference type="SAM" id="MobiDB-lite"/>
    </source>
</evidence>
<feature type="compositionally biased region" description="Pro residues" evidence="1">
    <location>
        <begin position="230"/>
        <end position="243"/>
    </location>
</feature>
<reference evidence="2 3" key="1">
    <citation type="journal article" date="2021" name="Sci. Rep.">
        <title>Genome sequencing of the multicellular alga Astrephomene provides insights into convergent evolution of germ-soma differentiation.</title>
        <authorList>
            <person name="Yamashita S."/>
            <person name="Yamamoto K."/>
            <person name="Matsuzaki R."/>
            <person name="Suzuki S."/>
            <person name="Yamaguchi H."/>
            <person name="Hirooka S."/>
            <person name="Minakuchi Y."/>
            <person name="Miyagishima S."/>
            <person name="Kawachi M."/>
            <person name="Toyoda A."/>
            <person name="Nozaki H."/>
        </authorList>
    </citation>
    <scope>NUCLEOTIDE SEQUENCE [LARGE SCALE GENOMIC DNA]</scope>
    <source>
        <strain evidence="2 3">NIES-4017</strain>
    </source>
</reference>
<feature type="region of interest" description="Disordered" evidence="1">
    <location>
        <begin position="912"/>
        <end position="960"/>
    </location>
</feature>
<accession>A0AAD3DTX7</accession>
<dbReference type="Proteomes" id="UP001054857">
    <property type="component" value="Unassembled WGS sequence"/>
</dbReference>
<gene>
    <name evidence="2" type="ORF">Agub_g8192</name>
</gene>
<feature type="region of interest" description="Disordered" evidence="1">
    <location>
        <begin position="337"/>
        <end position="373"/>
    </location>
</feature>
<dbReference type="EMBL" id="BMAR01000015">
    <property type="protein sequence ID" value="GFR46587.1"/>
    <property type="molecule type" value="Genomic_DNA"/>
</dbReference>
<feature type="region of interest" description="Disordered" evidence="1">
    <location>
        <begin position="736"/>
        <end position="755"/>
    </location>
</feature>
<feature type="region of interest" description="Disordered" evidence="1">
    <location>
        <begin position="1004"/>
        <end position="1026"/>
    </location>
</feature>
<evidence type="ECO:0000313" key="3">
    <source>
        <dbReference type="Proteomes" id="UP001054857"/>
    </source>
</evidence>
<keyword evidence="3" id="KW-1185">Reference proteome</keyword>
<feature type="compositionally biased region" description="Gly residues" evidence="1">
    <location>
        <begin position="250"/>
        <end position="267"/>
    </location>
</feature>